<proteinExistence type="predicted"/>
<comment type="caution">
    <text evidence="1">The sequence shown here is derived from an EMBL/GenBank/DDBJ whole genome shotgun (WGS) entry which is preliminary data.</text>
</comment>
<name>A0AAV5A2F6_9AGAM</name>
<dbReference type="EMBL" id="BPWL01000001">
    <property type="protein sequence ID" value="GJJ06741.1"/>
    <property type="molecule type" value="Genomic_DNA"/>
</dbReference>
<protein>
    <submittedName>
        <fullName evidence="1">Uncharacterized protein</fullName>
    </submittedName>
</protein>
<gene>
    <name evidence="1" type="ORF">Clacol_000937</name>
</gene>
<dbReference type="Proteomes" id="UP001050691">
    <property type="component" value="Unassembled WGS sequence"/>
</dbReference>
<accession>A0AAV5A2F6</accession>
<organism evidence="1 2">
    <name type="scientific">Clathrus columnatus</name>
    <dbReference type="NCBI Taxonomy" id="1419009"/>
    <lineage>
        <taxon>Eukaryota</taxon>
        <taxon>Fungi</taxon>
        <taxon>Dikarya</taxon>
        <taxon>Basidiomycota</taxon>
        <taxon>Agaricomycotina</taxon>
        <taxon>Agaricomycetes</taxon>
        <taxon>Phallomycetidae</taxon>
        <taxon>Phallales</taxon>
        <taxon>Clathraceae</taxon>
        <taxon>Clathrus</taxon>
    </lineage>
</organism>
<dbReference type="AlphaFoldDB" id="A0AAV5A2F6"/>
<reference evidence="1" key="1">
    <citation type="submission" date="2021-10" db="EMBL/GenBank/DDBJ databases">
        <title>De novo Genome Assembly of Clathrus columnatus (Basidiomycota, Fungi) Using Illumina and Nanopore Sequence Data.</title>
        <authorList>
            <person name="Ogiso-Tanaka E."/>
            <person name="Itagaki H."/>
            <person name="Hosoya T."/>
            <person name="Hosaka K."/>
        </authorList>
    </citation>
    <scope>NUCLEOTIDE SEQUENCE</scope>
    <source>
        <strain evidence="1">MO-923</strain>
    </source>
</reference>
<evidence type="ECO:0000313" key="1">
    <source>
        <dbReference type="EMBL" id="GJJ06741.1"/>
    </source>
</evidence>
<keyword evidence="2" id="KW-1185">Reference proteome</keyword>
<sequence>MGSSSSKPALSENQLAVAREEKVNKLMLLWYETALQMPPPSLSDPNLVYNTKKTDYYLTNAISSIGDWISNRPRIYDPDWIENQPTISVDWTAVNSTISQVLADTTGKDTSQGYSTCVIKSFDGKFNDIKCLYKLIIVAVSFNFSNWEYLTIENVTAFGYWVYLFHTDPPFRYAEEVLGPTHVEPQPLAYKVPNDMSIVGKKFMTVEELDRYNP</sequence>
<evidence type="ECO:0000313" key="2">
    <source>
        <dbReference type="Proteomes" id="UP001050691"/>
    </source>
</evidence>